<proteinExistence type="predicted"/>
<reference evidence="3" key="1">
    <citation type="journal article" date="2019" name="Int. J. Syst. Evol. Microbiol.">
        <title>The Global Catalogue of Microorganisms (GCM) 10K type strain sequencing project: providing services to taxonomists for standard genome sequencing and annotation.</title>
        <authorList>
            <consortium name="The Broad Institute Genomics Platform"/>
            <consortium name="The Broad Institute Genome Sequencing Center for Infectious Disease"/>
            <person name="Wu L."/>
            <person name="Ma J."/>
        </authorList>
    </citation>
    <scope>NUCLEOTIDE SEQUENCE [LARGE SCALE GENOMIC DNA]</scope>
    <source>
        <strain evidence="3">JCM 31319</strain>
    </source>
</reference>
<dbReference type="EC" id="2.4.-.-" evidence="2"/>
<dbReference type="RefSeq" id="WP_377529399.1">
    <property type="nucleotide sequence ID" value="NZ_JBHTLD010000155.1"/>
</dbReference>
<sequence>MSEKRILLAAVLKPVNDTRMYEKLGLSLSKLQDTQIHIVGFQAPLPATAPANLHFHPLFCFKRLSIERLKAQRLYVDHLYKLKPDLIIVCTHELLLPSLRYCKASGAKLVYDVQENYRLNLTSQKNYPLLVRQFLARGVSRAEKIAAPEVAHILLAERSYAEELTFLQGRSYTFIENKYKPGETYTLPATPVKVPQEPLRLLYSGTIATMYGVFEAVALAAKLYALDQTVTLTIIGYSSRQDTLQQLKQVIHNKPYIKLIGGDALVPHQQILEEIDKSNIGLLPYQPHPSTFRCIPTKLYEYMAHGLPVLIQQNPLWASITEANTAGISIDFQDPQPLELLTRIRQQHFYTSGLPDDIFWKSEEHKILPIIFDLLYK</sequence>
<protein>
    <submittedName>
        <fullName evidence="2">Glycosyltransferase</fullName>
        <ecNumber evidence="2">2.4.-.-</ecNumber>
    </submittedName>
</protein>
<dbReference type="GO" id="GO:0016757">
    <property type="term" value="F:glycosyltransferase activity"/>
    <property type="evidence" value="ECO:0007669"/>
    <property type="project" value="UniProtKB-KW"/>
</dbReference>
<dbReference type="InterPro" id="IPR001296">
    <property type="entry name" value="Glyco_trans_1"/>
</dbReference>
<dbReference type="EMBL" id="JBHTLD010000155">
    <property type="protein sequence ID" value="MFD1187582.1"/>
    <property type="molecule type" value="Genomic_DNA"/>
</dbReference>
<keyword evidence="3" id="KW-1185">Reference proteome</keyword>
<dbReference type="Pfam" id="PF00534">
    <property type="entry name" value="Glycos_transf_1"/>
    <property type="match status" value="1"/>
</dbReference>
<comment type="caution">
    <text evidence="2">The sequence shown here is derived from an EMBL/GenBank/DDBJ whole genome shotgun (WGS) entry which is preliminary data.</text>
</comment>
<gene>
    <name evidence="2" type="ORF">ACFQ2O_15300</name>
</gene>
<evidence type="ECO:0000313" key="3">
    <source>
        <dbReference type="Proteomes" id="UP001597094"/>
    </source>
</evidence>
<dbReference type="SUPFAM" id="SSF53756">
    <property type="entry name" value="UDP-Glycosyltransferase/glycogen phosphorylase"/>
    <property type="match status" value="1"/>
</dbReference>
<dbReference type="Proteomes" id="UP001597094">
    <property type="component" value="Unassembled WGS sequence"/>
</dbReference>
<evidence type="ECO:0000259" key="1">
    <source>
        <dbReference type="Pfam" id="PF00534"/>
    </source>
</evidence>
<dbReference type="Gene3D" id="3.40.50.2000">
    <property type="entry name" value="Glycogen Phosphorylase B"/>
    <property type="match status" value="1"/>
</dbReference>
<keyword evidence="2" id="KW-0808">Transferase</keyword>
<organism evidence="2 3">
    <name type="scientific">Pontibacter rugosus</name>
    <dbReference type="NCBI Taxonomy" id="1745966"/>
    <lineage>
        <taxon>Bacteria</taxon>
        <taxon>Pseudomonadati</taxon>
        <taxon>Bacteroidota</taxon>
        <taxon>Cytophagia</taxon>
        <taxon>Cytophagales</taxon>
        <taxon>Hymenobacteraceae</taxon>
        <taxon>Pontibacter</taxon>
    </lineage>
</organism>
<accession>A0ABW3SRU4</accession>
<feature type="domain" description="Glycosyl transferase family 1" evidence="1">
    <location>
        <begin position="195"/>
        <end position="337"/>
    </location>
</feature>
<evidence type="ECO:0000313" key="2">
    <source>
        <dbReference type="EMBL" id="MFD1187582.1"/>
    </source>
</evidence>
<keyword evidence="2" id="KW-0328">Glycosyltransferase</keyword>
<name>A0ABW3SRU4_9BACT</name>